<dbReference type="RefSeq" id="WP_016961013.1">
    <property type="nucleotide sequence ID" value="NZ_AJWN02000090.1"/>
</dbReference>
<gene>
    <name evidence="2" type="ORF">A1OK_01995</name>
</gene>
<accession>A0A1E5C005</accession>
<dbReference type="GO" id="GO:0015627">
    <property type="term" value="C:type II protein secretion system complex"/>
    <property type="evidence" value="ECO:0007669"/>
    <property type="project" value="TreeGrafter"/>
</dbReference>
<dbReference type="Pfam" id="PF12836">
    <property type="entry name" value="HHH_3"/>
    <property type="match status" value="1"/>
</dbReference>
<proteinExistence type="predicted"/>
<dbReference type="GO" id="GO:0015628">
    <property type="term" value="P:protein secretion by the type II secretion system"/>
    <property type="evidence" value="ECO:0007669"/>
    <property type="project" value="TreeGrafter"/>
</dbReference>
<dbReference type="PANTHER" id="PTHR21180:SF32">
    <property type="entry name" value="ENDONUCLEASE_EXONUCLEASE_PHOSPHATASE FAMILY DOMAIN-CONTAINING PROTEIN 1"/>
    <property type="match status" value="1"/>
</dbReference>
<dbReference type="SUPFAM" id="SSF47781">
    <property type="entry name" value="RuvA domain 2-like"/>
    <property type="match status" value="1"/>
</dbReference>
<feature type="chain" id="PRO_5009172222" evidence="1">
    <location>
        <begin position="24"/>
        <end position="95"/>
    </location>
</feature>
<dbReference type="PANTHER" id="PTHR21180">
    <property type="entry name" value="ENDONUCLEASE/EXONUCLEASE/PHOSPHATASE FAMILY DOMAIN-CONTAINING PROTEIN 1"/>
    <property type="match status" value="1"/>
</dbReference>
<dbReference type="Gene3D" id="1.10.150.280">
    <property type="entry name" value="AF1531-like domain"/>
    <property type="match status" value="1"/>
</dbReference>
<evidence type="ECO:0000256" key="1">
    <source>
        <dbReference type="SAM" id="SignalP"/>
    </source>
</evidence>
<reference evidence="2 3" key="1">
    <citation type="journal article" date="2012" name="Science">
        <title>Ecological populations of bacteria act as socially cohesive units of antibiotic production and resistance.</title>
        <authorList>
            <person name="Cordero O.X."/>
            <person name="Wildschutte H."/>
            <person name="Kirkup B."/>
            <person name="Proehl S."/>
            <person name="Ngo L."/>
            <person name="Hussain F."/>
            <person name="Le Roux F."/>
            <person name="Mincer T."/>
            <person name="Polz M.F."/>
        </authorList>
    </citation>
    <scope>NUCLEOTIDE SEQUENCE [LARGE SCALE GENOMIC DNA]</scope>
    <source>
        <strain evidence="2 3">FF-454</strain>
    </source>
</reference>
<keyword evidence="3" id="KW-1185">Reference proteome</keyword>
<evidence type="ECO:0000313" key="2">
    <source>
        <dbReference type="EMBL" id="OEE58799.1"/>
    </source>
</evidence>
<name>A0A1E5C005_9GAMM</name>
<sequence>MIKTLFSALVLAATLIISPFATAQDGAQGAPIEVNINTAEADELDKYLDGIGKSKAQAIVDFRNEYGAFESVEALSGVKGIGNAIVEKNRDRITL</sequence>
<dbReference type="EMBL" id="AJWN02000090">
    <property type="protein sequence ID" value="OEE58799.1"/>
    <property type="molecule type" value="Genomic_DNA"/>
</dbReference>
<organism evidence="2 3">
    <name type="scientific">Enterovibrio norvegicus FF-454</name>
    <dbReference type="NCBI Taxonomy" id="1185651"/>
    <lineage>
        <taxon>Bacteria</taxon>
        <taxon>Pseudomonadati</taxon>
        <taxon>Pseudomonadota</taxon>
        <taxon>Gammaproteobacteria</taxon>
        <taxon>Vibrionales</taxon>
        <taxon>Vibrionaceae</taxon>
        <taxon>Enterovibrio</taxon>
    </lineage>
</organism>
<comment type="caution">
    <text evidence="2">The sequence shown here is derived from an EMBL/GenBank/DDBJ whole genome shotgun (WGS) entry which is preliminary data.</text>
</comment>
<dbReference type="InterPro" id="IPR010994">
    <property type="entry name" value="RuvA_2-like"/>
</dbReference>
<dbReference type="InterPro" id="IPR004509">
    <property type="entry name" value="Competence_ComEA_HhH"/>
</dbReference>
<evidence type="ECO:0000313" key="3">
    <source>
        <dbReference type="Proteomes" id="UP000095039"/>
    </source>
</evidence>
<feature type="signal peptide" evidence="1">
    <location>
        <begin position="1"/>
        <end position="23"/>
    </location>
</feature>
<dbReference type="NCBIfam" id="TIGR00426">
    <property type="entry name" value="competence protein ComEA helix-hairpin-helix repeat region"/>
    <property type="match status" value="1"/>
</dbReference>
<protein>
    <submittedName>
        <fullName evidence="2">DNA uptake protein</fullName>
    </submittedName>
</protein>
<dbReference type="AlphaFoldDB" id="A0A1E5C005"/>
<keyword evidence="1" id="KW-0732">Signal</keyword>
<dbReference type="Proteomes" id="UP000095039">
    <property type="component" value="Unassembled WGS sequence"/>
</dbReference>
<dbReference type="InterPro" id="IPR051675">
    <property type="entry name" value="Endo/Exo/Phosphatase_dom_1"/>
</dbReference>